<name>A0A850NVR9_9PROT</name>
<dbReference type="EMBL" id="JABXXQ010000844">
    <property type="protein sequence ID" value="NVN32420.1"/>
    <property type="molecule type" value="Genomic_DNA"/>
</dbReference>
<accession>A0A850NVR9</accession>
<evidence type="ECO:0000313" key="2">
    <source>
        <dbReference type="Proteomes" id="UP000565205"/>
    </source>
</evidence>
<comment type="caution">
    <text evidence="1">The sequence shown here is derived from an EMBL/GenBank/DDBJ whole genome shotgun (WGS) entry which is preliminary data.</text>
</comment>
<feature type="non-terminal residue" evidence="1">
    <location>
        <position position="56"/>
    </location>
</feature>
<dbReference type="AlphaFoldDB" id="A0A850NVR9"/>
<organism evidence="1 2">
    <name type="scientific">Endobacter medicaginis</name>
    <dbReference type="NCBI Taxonomy" id="1181271"/>
    <lineage>
        <taxon>Bacteria</taxon>
        <taxon>Pseudomonadati</taxon>
        <taxon>Pseudomonadota</taxon>
        <taxon>Alphaproteobacteria</taxon>
        <taxon>Acetobacterales</taxon>
        <taxon>Acetobacteraceae</taxon>
        <taxon>Endobacter</taxon>
    </lineage>
</organism>
<sequence>MREGELYDRDLPRCAANHVPLSPVTFLDRSAAVWPERTALVYGRRRTSWRALRHRC</sequence>
<proteinExistence type="predicted"/>
<gene>
    <name evidence="1" type="ORF">HUK83_19010</name>
</gene>
<dbReference type="SUPFAM" id="SSF56801">
    <property type="entry name" value="Acetyl-CoA synthetase-like"/>
    <property type="match status" value="1"/>
</dbReference>
<evidence type="ECO:0000313" key="1">
    <source>
        <dbReference type="EMBL" id="NVN32420.1"/>
    </source>
</evidence>
<reference evidence="1 2" key="1">
    <citation type="submission" date="2020-06" db="EMBL/GenBank/DDBJ databases">
        <title>Description of novel acetic acid bacteria.</title>
        <authorList>
            <person name="Sombolestani A."/>
        </authorList>
    </citation>
    <scope>NUCLEOTIDE SEQUENCE [LARGE SCALE GENOMIC DNA]</scope>
    <source>
        <strain evidence="1 2">LMG 26838</strain>
    </source>
</reference>
<protein>
    <submittedName>
        <fullName evidence="1">Uncharacterized protein</fullName>
    </submittedName>
</protein>
<dbReference type="Proteomes" id="UP000565205">
    <property type="component" value="Unassembled WGS sequence"/>
</dbReference>